<reference evidence="8 9" key="2">
    <citation type="submission" date="2019-01" db="EMBL/GenBank/DDBJ databases">
        <title>The decoding of complex shrimp genome reveals the adaptation for benthos swimmer, frequently molting mechanism and breeding impact on genome.</title>
        <authorList>
            <person name="Sun Y."/>
            <person name="Gao Y."/>
            <person name="Yu Y."/>
        </authorList>
    </citation>
    <scope>NUCLEOTIDE SEQUENCE [LARGE SCALE GENOMIC DNA]</scope>
    <source>
        <tissue evidence="8">Muscle</tissue>
    </source>
</reference>
<reference evidence="8 9" key="1">
    <citation type="submission" date="2018-04" db="EMBL/GenBank/DDBJ databases">
        <authorList>
            <person name="Zhang X."/>
            <person name="Yuan J."/>
            <person name="Li F."/>
            <person name="Xiang J."/>
        </authorList>
    </citation>
    <scope>NUCLEOTIDE SEQUENCE [LARGE SCALE GENOMIC DNA]</scope>
    <source>
        <tissue evidence="8">Muscle</tissue>
    </source>
</reference>
<sequence>MSSFPVAHKPLHTPPLQEVAEVLQTALKAKFANAEVTVVDCPDLTKPPYGLEAAGLCGSPRLADVGGVPYLMPMVQKDKLYDVKDLAVAVGLPSAFVVGAGAGPHPYVGVNSEMMANIKTGDSTTNGSRVAKINAAGSYELQKLPQSETRCALMLNMFASEGRPGKVLRVSAKKRTGDTNLVTCMREALKAHYGEKPVGLGGTFRLVEGKAKCHVMPEFSSVPLTCDAEVNEWLRFFDMPAPMVFLSTLISSDPDLDLRVEHSHGYGSDCGGHYHYDTTPETVEYEGYYNIAEFIYRIDRPKETHSVGRN</sequence>
<protein>
    <submittedName>
        <fullName evidence="8">Putative ester hydrolase C11orf54-like isoform X1</fullName>
    </submittedName>
</protein>
<dbReference type="SMART" id="SM01168">
    <property type="entry name" value="DUF1907"/>
    <property type="match status" value="1"/>
</dbReference>
<dbReference type="SUPFAM" id="SSF117856">
    <property type="entry name" value="AF0104/ALDC/Ptd012-like"/>
    <property type="match status" value="1"/>
</dbReference>
<dbReference type="STRING" id="6689.A0A423U463"/>
<name>A0A423U463_PENVA</name>
<gene>
    <name evidence="8" type="ORF">C7M84_023333</name>
</gene>
<evidence type="ECO:0000256" key="3">
    <source>
        <dbReference type="ARBA" id="ARBA00022723"/>
    </source>
</evidence>
<dbReference type="EMBL" id="QCYY01000677">
    <property type="protein sequence ID" value="ROT83490.1"/>
    <property type="molecule type" value="Genomic_DNA"/>
</dbReference>
<keyword evidence="9" id="KW-1185">Reference proteome</keyword>
<dbReference type="GO" id="GO:0016788">
    <property type="term" value="F:hydrolase activity, acting on ester bonds"/>
    <property type="evidence" value="ECO:0007669"/>
    <property type="project" value="TreeGrafter"/>
</dbReference>
<comment type="subcellular location">
    <subcellularLocation>
        <location evidence="1">Nucleus</location>
    </subcellularLocation>
</comment>
<evidence type="ECO:0000256" key="4">
    <source>
        <dbReference type="ARBA" id="ARBA00022801"/>
    </source>
</evidence>
<dbReference type="GO" id="GO:0005634">
    <property type="term" value="C:nucleus"/>
    <property type="evidence" value="ECO:0007669"/>
    <property type="project" value="UniProtKB-SubCell"/>
</dbReference>
<dbReference type="PANTHER" id="PTHR13204">
    <property type="entry name" value="PTD012 PROTEIN"/>
    <property type="match status" value="1"/>
</dbReference>
<evidence type="ECO:0000313" key="9">
    <source>
        <dbReference type="Proteomes" id="UP000283509"/>
    </source>
</evidence>
<evidence type="ECO:0000256" key="6">
    <source>
        <dbReference type="ARBA" id="ARBA00023242"/>
    </source>
</evidence>
<evidence type="ECO:0000313" key="8">
    <source>
        <dbReference type="EMBL" id="ROT83490.1"/>
    </source>
</evidence>
<keyword evidence="4 8" id="KW-0378">Hydrolase</keyword>
<evidence type="ECO:0000256" key="2">
    <source>
        <dbReference type="ARBA" id="ARBA00011245"/>
    </source>
</evidence>
<evidence type="ECO:0000259" key="7">
    <source>
        <dbReference type="SMART" id="SM01168"/>
    </source>
</evidence>
<dbReference type="PANTHER" id="PTHR13204:SF1">
    <property type="entry name" value="ESTER HYDROLASE C11ORF54"/>
    <property type="match status" value="1"/>
</dbReference>
<comment type="subunit">
    <text evidence="2">Monomer.</text>
</comment>
<evidence type="ECO:0000256" key="1">
    <source>
        <dbReference type="ARBA" id="ARBA00004123"/>
    </source>
</evidence>
<dbReference type="AlphaFoldDB" id="A0A423U463"/>
<keyword evidence="5" id="KW-0862">Zinc</keyword>
<proteinExistence type="predicted"/>
<organism evidence="8 9">
    <name type="scientific">Penaeus vannamei</name>
    <name type="common">Whiteleg shrimp</name>
    <name type="synonym">Litopenaeus vannamei</name>
    <dbReference type="NCBI Taxonomy" id="6689"/>
    <lineage>
        <taxon>Eukaryota</taxon>
        <taxon>Metazoa</taxon>
        <taxon>Ecdysozoa</taxon>
        <taxon>Arthropoda</taxon>
        <taxon>Crustacea</taxon>
        <taxon>Multicrustacea</taxon>
        <taxon>Malacostraca</taxon>
        <taxon>Eumalacostraca</taxon>
        <taxon>Eucarida</taxon>
        <taxon>Decapoda</taxon>
        <taxon>Dendrobranchiata</taxon>
        <taxon>Penaeoidea</taxon>
        <taxon>Penaeidae</taxon>
        <taxon>Penaeus</taxon>
    </lineage>
</organism>
<accession>A0A423U463</accession>
<dbReference type="CDD" id="cd17298">
    <property type="entry name" value="DUF1907"/>
    <property type="match status" value="1"/>
</dbReference>
<dbReference type="OrthoDB" id="5119241at2759"/>
<keyword evidence="3" id="KW-0479">Metal-binding</keyword>
<comment type="caution">
    <text evidence="8">The sequence shown here is derived from an EMBL/GenBank/DDBJ whole genome shotgun (WGS) entry which is preliminary data.</text>
</comment>
<feature type="domain" description="DUF1907" evidence="7">
    <location>
        <begin position="22"/>
        <end position="298"/>
    </location>
</feature>
<dbReference type="InterPro" id="IPR015021">
    <property type="entry name" value="C11orf54_DUF1907"/>
</dbReference>
<dbReference type="GO" id="GO:0008270">
    <property type="term" value="F:zinc ion binding"/>
    <property type="evidence" value="ECO:0007669"/>
    <property type="project" value="TreeGrafter"/>
</dbReference>
<keyword evidence="6" id="KW-0539">Nucleus</keyword>
<dbReference type="Pfam" id="PF08925">
    <property type="entry name" value="DUF1907"/>
    <property type="match status" value="1"/>
</dbReference>
<evidence type="ECO:0000256" key="5">
    <source>
        <dbReference type="ARBA" id="ARBA00022833"/>
    </source>
</evidence>
<dbReference type="Proteomes" id="UP000283509">
    <property type="component" value="Unassembled WGS sequence"/>
</dbReference>